<reference evidence="2 3" key="1">
    <citation type="submission" date="2018-11" db="EMBL/GenBank/DDBJ databases">
        <authorList>
            <consortium name="Pathogen Informatics"/>
        </authorList>
    </citation>
    <scope>NUCLEOTIDE SEQUENCE [LARGE SCALE GENOMIC DNA]</scope>
</reference>
<dbReference type="Proteomes" id="UP000271889">
    <property type="component" value="Unassembled WGS sequence"/>
</dbReference>
<evidence type="ECO:0000256" key="1">
    <source>
        <dbReference type="SAM" id="Phobius"/>
    </source>
</evidence>
<proteinExistence type="predicted"/>
<keyword evidence="3" id="KW-1185">Reference proteome</keyword>
<protein>
    <submittedName>
        <fullName evidence="2">Uncharacterized protein</fullName>
    </submittedName>
</protein>
<evidence type="ECO:0000313" key="2">
    <source>
        <dbReference type="EMBL" id="VDN36529.1"/>
    </source>
</evidence>
<feature type="transmembrane region" description="Helical" evidence="1">
    <location>
        <begin position="50"/>
        <end position="70"/>
    </location>
</feature>
<dbReference type="AlphaFoldDB" id="A0A3P7R651"/>
<name>A0A3P7R651_CYLGO</name>
<dbReference type="EMBL" id="UYRV01129413">
    <property type="protein sequence ID" value="VDN36529.1"/>
    <property type="molecule type" value="Genomic_DNA"/>
</dbReference>
<keyword evidence="1" id="KW-0812">Transmembrane</keyword>
<sequence length="82" mass="9478">MKIVGSYLERETFEDELAVREQVRGALHGMITVDDKEVSTSMFQRLVTVVQPWISLLNMTILPPAVFFILRNVMRYVHKGIL</sequence>
<accession>A0A3P7R651</accession>
<dbReference type="OrthoDB" id="5837276at2759"/>
<gene>
    <name evidence="2" type="ORF">CGOC_LOCUS13233</name>
</gene>
<organism evidence="2 3">
    <name type="scientific">Cylicostephanus goldi</name>
    <name type="common">Nematode worm</name>
    <dbReference type="NCBI Taxonomy" id="71465"/>
    <lineage>
        <taxon>Eukaryota</taxon>
        <taxon>Metazoa</taxon>
        <taxon>Ecdysozoa</taxon>
        <taxon>Nematoda</taxon>
        <taxon>Chromadorea</taxon>
        <taxon>Rhabditida</taxon>
        <taxon>Rhabditina</taxon>
        <taxon>Rhabditomorpha</taxon>
        <taxon>Strongyloidea</taxon>
        <taxon>Strongylidae</taxon>
        <taxon>Cylicostephanus</taxon>
    </lineage>
</organism>
<keyword evidence="1" id="KW-1133">Transmembrane helix</keyword>
<evidence type="ECO:0000313" key="3">
    <source>
        <dbReference type="Proteomes" id="UP000271889"/>
    </source>
</evidence>
<keyword evidence="1" id="KW-0472">Membrane</keyword>